<reference evidence="2 3" key="1">
    <citation type="submission" date="2023-07" db="EMBL/GenBank/DDBJ databases">
        <title>Genomic Encyclopedia of Type Strains, Phase IV (KMG-IV): sequencing the most valuable type-strain genomes for metagenomic binning, comparative biology and taxonomic classification.</title>
        <authorList>
            <person name="Goeker M."/>
        </authorList>
    </citation>
    <scope>NUCLEOTIDE SEQUENCE [LARGE SCALE GENOMIC DNA]</scope>
    <source>
        <strain evidence="2 3">DSM 3770</strain>
    </source>
</reference>
<keyword evidence="3" id="KW-1185">Reference proteome</keyword>
<organism evidence="2 3">
    <name type="scientific">Xanthobacter agilis</name>
    <dbReference type="NCBI Taxonomy" id="47492"/>
    <lineage>
        <taxon>Bacteria</taxon>
        <taxon>Pseudomonadati</taxon>
        <taxon>Pseudomonadota</taxon>
        <taxon>Alphaproteobacteria</taxon>
        <taxon>Hyphomicrobiales</taxon>
        <taxon>Xanthobacteraceae</taxon>
        <taxon>Xanthobacter</taxon>
    </lineage>
</organism>
<name>A0ABU0L9U5_XANAG</name>
<gene>
    <name evidence="2" type="ORF">QOZ94_000666</name>
</gene>
<evidence type="ECO:0008006" key="4">
    <source>
        <dbReference type="Google" id="ProtNLM"/>
    </source>
</evidence>
<feature type="signal peptide" evidence="1">
    <location>
        <begin position="1"/>
        <end position="29"/>
    </location>
</feature>
<proteinExistence type="predicted"/>
<accession>A0ABU0L9U5</accession>
<feature type="chain" id="PRO_5045726508" description="Transmembrane protein" evidence="1">
    <location>
        <begin position="30"/>
        <end position="99"/>
    </location>
</feature>
<comment type="caution">
    <text evidence="2">The sequence shown here is derived from an EMBL/GenBank/DDBJ whole genome shotgun (WGS) entry which is preliminary data.</text>
</comment>
<keyword evidence="1" id="KW-0732">Signal</keyword>
<evidence type="ECO:0000256" key="1">
    <source>
        <dbReference type="SAM" id="SignalP"/>
    </source>
</evidence>
<evidence type="ECO:0000313" key="3">
    <source>
        <dbReference type="Proteomes" id="UP001241747"/>
    </source>
</evidence>
<dbReference type="RefSeq" id="WP_237344795.1">
    <property type="nucleotide sequence ID" value="NZ_JABWGX010000006.1"/>
</dbReference>
<sequence length="99" mass="10542">MRFAPLHTLAAALVIALAGSVAVAGSADAQQTQKRTKLTIQKRSYLDAGTMVKPGSKSYLDYALPMDYNYPNYQGSGVGPGPITGLRWPLPGPFDLPGY</sequence>
<dbReference type="Proteomes" id="UP001241747">
    <property type="component" value="Unassembled WGS sequence"/>
</dbReference>
<evidence type="ECO:0000313" key="2">
    <source>
        <dbReference type="EMBL" id="MDQ0503896.1"/>
    </source>
</evidence>
<dbReference type="EMBL" id="JAUSVY010000001">
    <property type="protein sequence ID" value="MDQ0503896.1"/>
    <property type="molecule type" value="Genomic_DNA"/>
</dbReference>
<protein>
    <recommendedName>
        <fullName evidence="4">Transmembrane protein</fullName>
    </recommendedName>
</protein>